<dbReference type="EMBL" id="JASCZI010151279">
    <property type="protein sequence ID" value="MED6171651.1"/>
    <property type="molecule type" value="Genomic_DNA"/>
</dbReference>
<evidence type="ECO:0000313" key="1">
    <source>
        <dbReference type="EMBL" id="MED6171651.1"/>
    </source>
</evidence>
<comment type="caution">
    <text evidence="1">The sequence shown here is derived from an EMBL/GenBank/DDBJ whole genome shotgun (WGS) entry which is preliminary data.</text>
</comment>
<dbReference type="Proteomes" id="UP001341840">
    <property type="component" value="Unassembled WGS sequence"/>
</dbReference>
<proteinExistence type="predicted"/>
<organism evidence="1 2">
    <name type="scientific">Stylosanthes scabra</name>
    <dbReference type="NCBI Taxonomy" id="79078"/>
    <lineage>
        <taxon>Eukaryota</taxon>
        <taxon>Viridiplantae</taxon>
        <taxon>Streptophyta</taxon>
        <taxon>Embryophyta</taxon>
        <taxon>Tracheophyta</taxon>
        <taxon>Spermatophyta</taxon>
        <taxon>Magnoliopsida</taxon>
        <taxon>eudicotyledons</taxon>
        <taxon>Gunneridae</taxon>
        <taxon>Pentapetalae</taxon>
        <taxon>rosids</taxon>
        <taxon>fabids</taxon>
        <taxon>Fabales</taxon>
        <taxon>Fabaceae</taxon>
        <taxon>Papilionoideae</taxon>
        <taxon>50 kb inversion clade</taxon>
        <taxon>dalbergioids sensu lato</taxon>
        <taxon>Dalbergieae</taxon>
        <taxon>Pterocarpus clade</taxon>
        <taxon>Stylosanthes</taxon>
    </lineage>
</organism>
<accession>A0ABU6VEB8</accession>
<name>A0ABU6VEB8_9FABA</name>
<sequence>MRNLRKSDLSLLTPIGWVPSDTFDISTSGSFPRSSFSSSSFTCSFHLDPSDSTLPSPRVFSTLVSSPSHIHPSDDTMTPELEEAKGLARMAFLAYEGDIVFDEGVDLGVPNKQSPPSIEIGNSYGQSGSNLPLCIEQVKFLSSK</sequence>
<protein>
    <submittedName>
        <fullName evidence="1">Uncharacterized protein</fullName>
    </submittedName>
</protein>
<reference evidence="1 2" key="1">
    <citation type="journal article" date="2023" name="Plants (Basel)">
        <title>Bridging the Gap: Combining Genomics and Transcriptomics Approaches to Understand Stylosanthes scabra, an Orphan Legume from the Brazilian Caatinga.</title>
        <authorList>
            <person name="Ferreira-Neto J.R.C."/>
            <person name="da Silva M.D."/>
            <person name="Binneck E."/>
            <person name="de Melo N.F."/>
            <person name="da Silva R.H."/>
            <person name="de Melo A.L.T.M."/>
            <person name="Pandolfi V."/>
            <person name="Bustamante F.O."/>
            <person name="Brasileiro-Vidal A.C."/>
            <person name="Benko-Iseppon A.M."/>
        </authorList>
    </citation>
    <scope>NUCLEOTIDE SEQUENCE [LARGE SCALE GENOMIC DNA]</scope>
    <source>
        <tissue evidence="1">Leaves</tissue>
    </source>
</reference>
<gene>
    <name evidence="1" type="ORF">PIB30_042685</name>
</gene>
<keyword evidence="2" id="KW-1185">Reference proteome</keyword>
<evidence type="ECO:0000313" key="2">
    <source>
        <dbReference type="Proteomes" id="UP001341840"/>
    </source>
</evidence>